<dbReference type="EMBL" id="PYUC01000012">
    <property type="protein sequence ID" value="PTB18444.1"/>
    <property type="molecule type" value="Genomic_DNA"/>
</dbReference>
<sequence>MKPLSAALLAAGAAMLAWLGARYLSVTDAFGALASRESVLSTGAARLRGAAGLAPRAAARPPTTATASSAPADGGAIRGASSPQAQAQAKASDDDALARTARQKLAALRAPLSPEAQNDPFNVQSWLPPPPPPPAPVAEAVQAPPPVAPPLPFTYVGMSNANQAKPQVFLANGDQLLIVSPGDVIDGRYRFESIAATGAVFTYLPLQEKQVMTIEGEGN</sequence>
<feature type="region of interest" description="Disordered" evidence="1">
    <location>
        <begin position="52"/>
        <end position="96"/>
    </location>
</feature>
<dbReference type="GO" id="GO:0003743">
    <property type="term" value="F:translation initiation factor activity"/>
    <property type="evidence" value="ECO:0007669"/>
    <property type="project" value="UniProtKB-KW"/>
</dbReference>
<feature type="compositionally biased region" description="Pro residues" evidence="1">
    <location>
        <begin position="127"/>
        <end position="136"/>
    </location>
</feature>
<name>A0A2T3XPJ7_9BURK</name>
<feature type="compositionally biased region" description="Low complexity" evidence="1">
    <location>
        <begin position="52"/>
        <end position="72"/>
    </location>
</feature>
<proteinExistence type="predicted"/>
<comment type="caution">
    <text evidence="2">The sequence shown here is derived from an EMBL/GenBank/DDBJ whole genome shotgun (WGS) entry which is preliminary data.</text>
</comment>
<dbReference type="Proteomes" id="UP000240638">
    <property type="component" value="Unassembled WGS sequence"/>
</dbReference>
<evidence type="ECO:0000313" key="2">
    <source>
        <dbReference type="EMBL" id="PTB18444.1"/>
    </source>
</evidence>
<feature type="region of interest" description="Disordered" evidence="1">
    <location>
        <begin position="111"/>
        <end position="138"/>
    </location>
</feature>
<accession>A0A2T3XPJ7</accession>
<evidence type="ECO:0000256" key="1">
    <source>
        <dbReference type="SAM" id="MobiDB-lite"/>
    </source>
</evidence>
<gene>
    <name evidence="2" type="ORF">C9I57_22865</name>
</gene>
<keyword evidence="2" id="KW-0396">Initiation factor</keyword>
<feature type="compositionally biased region" description="Polar residues" evidence="1">
    <location>
        <begin position="115"/>
        <end position="125"/>
    </location>
</feature>
<organism evidence="2 3">
    <name type="scientific">Trinickia symbiotica</name>
    <dbReference type="NCBI Taxonomy" id="863227"/>
    <lineage>
        <taxon>Bacteria</taxon>
        <taxon>Pseudomonadati</taxon>
        <taxon>Pseudomonadota</taxon>
        <taxon>Betaproteobacteria</taxon>
        <taxon>Burkholderiales</taxon>
        <taxon>Burkholderiaceae</taxon>
        <taxon>Trinickia</taxon>
    </lineage>
</organism>
<keyword evidence="2" id="KW-0648">Protein biosynthesis</keyword>
<dbReference type="RefSeq" id="WP_107152909.1">
    <property type="nucleotide sequence ID" value="NZ_PYUC01000012.1"/>
</dbReference>
<protein>
    <submittedName>
        <fullName evidence="2">Secretion system X translation initiation factor</fullName>
    </submittedName>
</protein>
<reference evidence="2 3" key="1">
    <citation type="submission" date="2018-03" db="EMBL/GenBank/DDBJ databases">
        <title>Whole genome analyses suggest that Burkholderia sensu lato contains two further novel genera in the rhizoxinica-symbiotica group Mycetohabitans gen. nov., and Trinickia gen. nov.: implications for the evolution of diazotrophy and nodulation in the Burkholderiaceae.</title>
        <authorList>
            <person name="Estrada De Los Santos P."/>
            <person name="Palmer M."/>
            <person name="Chavez-Ramirez B."/>
            <person name="Steenkamp E.T."/>
            <person name="Hirsch A.M."/>
            <person name="Manyaka P."/>
            <person name="Maluk M."/>
            <person name="Lafos M."/>
            <person name="Crook M."/>
            <person name="Gross E."/>
            <person name="Simon M.F."/>
            <person name="Bueno Dos Reis Junior F."/>
            <person name="Poole P.S."/>
            <person name="Venter S.N."/>
            <person name="James E.K."/>
        </authorList>
    </citation>
    <scope>NUCLEOTIDE SEQUENCE [LARGE SCALE GENOMIC DNA]</scope>
    <source>
        <strain evidence="2 3">JPY-366</strain>
    </source>
</reference>
<evidence type="ECO:0000313" key="3">
    <source>
        <dbReference type="Proteomes" id="UP000240638"/>
    </source>
</evidence>
<dbReference type="AlphaFoldDB" id="A0A2T3XPJ7"/>
<feature type="compositionally biased region" description="Low complexity" evidence="1">
    <location>
        <begin position="80"/>
        <end position="90"/>
    </location>
</feature>